<dbReference type="RefSeq" id="WP_125575309.1">
    <property type="nucleotide sequence ID" value="NZ_JBHSSO010000069.1"/>
</dbReference>
<evidence type="ECO:0000313" key="2">
    <source>
        <dbReference type="Proteomes" id="UP001596258"/>
    </source>
</evidence>
<keyword evidence="2" id="KW-1185">Reference proteome</keyword>
<gene>
    <name evidence="1" type="ORF">ACFP1M_10880</name>
</gene>
<dbReference type="EMBL" id="JBHSSO010000069">
    <property type="protein sequence ID" value="MFC6290675.1"/>
    <property type="molecule type" value="Genomic_DNA"/>
</dbReference>
<sequence>MSKYDASELTNEGLRLSSLAANGKTSFTITRVASTADDLSDVDVTELTALPNEVQTGTINDRLSSPDGNGAIVGTDVTFENSGLTESYSIGAVGLYATETGDSKSEVLYAVVKAIKPEFIPDFNDKVLMQFGMIVYMIVGKAENVEVTINPAGMATKEYVDKAIEAHKVILPATLMYSDKDAEIAALWKFLKDPTNANGSPYVARETADGAYVRDNTDGTITVDKQVITPADENHVVTVSEAGKGSKVDFDPGNLSVDGASVLGVTTVYADDDADAVTAYVAAHPTTIIVHKDGTRPAAEPAPWGGAA</sequence>
<evidence type="ECO:0000313" key="1">
    <source>
        <dbReference type="EMBL" id="MFC6290675.1"/>
    </source>
</evidence>
<comment type="caution">
    <text evidence="1">The sequence shown here is derived from an EMBL/GenBank/DDBJ whole genome shotgun (WGS) entry which is preliminary data.</text>
</comment>
<organism evidence="1 2">
    <name type="scientific">Levilactobacillus angrenensis</name>
    <dbReference type="NCBI Taxonomy" id="2486020"/>
    <lineage>
        <taxon>Bacteria</taxon>
        <taxon>Bacillati</taxon>
        <taxon>Bacillota</taxon>
        <taxon>Bacilli</taxon>
        <taxon>Lactobacillales</taxon>
        <taxon>Lactobacillaceae</taxon>
        <taxon>Levilactobacillus</taxon>
    </lineage>
</organism>
<protein>
    <submittedName>
        <fullName evidence="1">Uncharacterized protein</fullName>
    </submittedName>
</protein>
<reference evidence="2" key="1">
    <citation type="journal article" date="2019" name="Int. J. Syst. Evol. Microbiol.">
        <title>The Global Catalogue of Microorganisms (GCM) 10K type strain sequencing project: providing services to taxonomists for standard genome sequencing and annotation.</title>
        <authorList>
            <consortium name="The Broad Institute Genomics Platform"/>
            <consortium name="The Broad Institute Genome Sequencing Center for Infectious Disease"/>
            <person name="Wu L."/>
            <person name="Ma J."/>
        </authorList>
    </citation>
    <scope>NUCLEOTIDE SEQUENCE [LARGE SCALE GENOMIC DNA]</scope>
    <source>
        <strain evidence="2">CCM 8893</strain>
    </source>
</reference>
<dbReference type="Proteomes" id="UP001596258">
    <property type="component" value="Unassembled WGS sequence"/>
</dbReference>
<proteinExistence type="predicted"/>
<name>A0ABW1UDY9_9LACO</name>
<accession>A0ABW1UDY9</accession>